<dbReference type="InterPro" id="IPR013833">
    <property type="entry name" value="Cyt_c_oxidase_su3_a-hlx"/>
</dbReference>
<keyword evidence="4 10" id="KW-0812">Transmembrane</keyword>
<feature type="transmembrane region" description="Helical" evidence="11">
    <location>
        <begin position="20"/>
        <end position="39"/>
    </location>
</feature>
<dbReference type="PANTHER" id="PTHR11403:SF7">
    <property type="entry name" value="CYTOCHROME C OXIDASE SUBUNIT 3"/>
    <property type="match status" value="1"/>
</dbReference>
<feature type="transmembrane region" description="Helical" evidence="11">
    <location>
        <begin position="189"/>
        <end position="209"/>
    </location>
</feature>
<name>A0ABV4IHJ6_9BURK</name>
<evidence type="ECO:0000256" key="6">
    <source>
        <dbReference type="ARBA" id="ARBA00022989"/>
    </source>
</evidence>
<evidence type="ECO:0000313" key="14">
    <source>
        <dbReference type="Proteomes" id="UP001567350"/>
    </source>
</evidence>
<evidence type="ECO:0000256" key="5">
    <source>
        <dbReference type="ARBA" id="ARBA00022967"/>
    </source>
</evidence>
<dbReference type="EMBL" id="JBGJLR010000014">
    <property type="protein sequence ID" value="MEZ2740260.1"/>
    <property type="molecule type" value="Genomic_DNA"/>
</dbReference>
<dbReference type="RefSeq" id="WP_370892918.1">
    <property type="nucleotide sequence ID" value="NZ_JBGJLR010000014.1"/>
</dbReference>
<evidence type="ECO:0000256" key="8">
    <source>
        <dbReference type="ARBA" id="ARBA00031400"/>
    </source>
</evidence>
<evidence type="ECO:0000256" key="10">
    <source>
        <dbReference type="RuleBase" id="RU003376"/>
    </source>
</evidence>
<sequence>MATPQTASTPYYYVPAASGYPIWAAAGLFFVVLGAGMWVNGHQWGMWSFVFGLSWWLVVLYRWFHEAVIESEQGLLGRKIDLSYRWSMSWFIFSEVMFFGAFFTALWWGRVHSVPALGSLDNALLWPGFSAVWPSVMPGATASPAGTVEAFQTVGPFWLPTINTALLLTSGVTLTIAHHALRLGQRAKTVAWMWVTVLLGITFLCVQGYEYFHLYTDLNLKMSSGIFGSTFYLLTGFHGFHVFVGMLMLLFITLRLQSGHFTAERHFGFEGAAWYWHFVDVVWLGLYILVYWM</sequence>
<keyword evidence="7 11" id="KW-0472">Membrane</keyword>
<dbReference type="Proteomes" id="UP001567350">
    <property type="component" value="Unassembled WGS sequence"/>
</dbReference>
<dbReference type="PROSITE" id="PS50253">
    <property type="entry name" value="COX3"/>
    <property type="match status" value="1"/>
</dbReference>
<gene>
    <name evidence="13" type="ORF">ACBP88_12530</name>
</gene>
<dbReference type="SUPFAM" id="SSF81452">
    <property type="entry name" value="Cytochrome c oxidase subunit III-like"/>
    <property type="match status" value="1"/>
</dbReference>
<dbReference type="EC" id="7.1.1.9" evidence="3"/>
<dbReference type="Gene3D" id="1.10.287.70">
    <property type="match status" value="1"/>
</dbReference>
<dbReference type="PANTHER" id="PTHR11403">
    <property type="entry name" value="CYTOCHROME C OXIDASE SUBUNIT III"/>
    <property type="match status" value="1"/>
</dbReference>
<evidence type="ECO:0000259" key="12">
    <source>
        <dbReference type="PROSITE" id="PS50253"/>
    </source>
</evidence>
<accession>A0ABV4IHJ6</accession>
<keyword evidence="14" id="KW-1185">Reference proteome</keyword>
<comment type="similarity">
    <text evidence="2 10">Belongs to the cytochrome c oxidase subunit 3 family.</text>
</comment>
<proteinExistence type="inferred from homology"/>
<protein>
    <recommendedName>
        <fullName evidence="3">cytochrome-c oxidase</fullName>
        <ecNumber evidence="3">7.1.1.9</ecNumber>
    </recommendedName>
    <alternativeName>
        <fullName evidence="8">Cytochrome aa3 subunit 3</fullName>
    </alternativeName>
    <alternativeName>
        <fullName evidence="9">Cytochrome c oxidase polypeptide III</fullName>
    </alternativeName>
</protein>
<keyword evidence="5" id="KW-1278">Translocase</keyword>
<feature type="transmembrane region" description="Helical" evidence="11">
    <location>
        <begin position="273"/>
        <end position="292"/>
    </location>
</feature>
<feature type="transmembrane region" description="Helical" evidence="11">
    <location>
        <begin position="84"/>
        <end position="108"/>
    </location>
</feature>
<feature type="domain" description="Heme-copper oxidase subunit III family profile" evidence="12">
    <location>
        <begin position="8"/>
        <end position="293"/>
    </location>
</feature>
<evidence type="ECO:0000256" key="7">
    <source>
        <dbReference type="ARBA" id="ARBA00023136"/>
    </source>
</evidence>
<dbReference type="Gene3D" id="1.20.120.80">
    <property type="entry name" value="Cytochrome c oxidase, subunit III, four-helix bundle"/>
    <property type="match status" value="1"/>
</dbReference>
<evidence type="ECO:0000256" key="11">
    <source>
        <dbReference type="SAM" id="Phobius"/>
    </source>
</evidence>
<dbReference type="CDD" id="cd01665">
    <property type="entry name" value="Cyt_c_Oxidase_III"/>
    <property type="match status" value="1"/>
</dbReference>
<reference evidence="13 14" key="1">
    <citation type="submission" date="2024-08" db="EMBL/GenBank/DDBJ databases">
        <authorList>
            <person name="Feng Z."/>
            <person name="Ronholm J."/>
        </authorList>
    </citation>
    <scope>NUCLEOTIDE SEQUENCE [LARGE SCALE GENOMIC DNA]</scope>
    <source>
        <strain evidence="13 14">4-AB0-8</strain>
    </source>
</reference>
<evidence type="ECO:0000256" key="4">
    <source>
        <dbReference type="ARBA" id="ARBA00022692"/>
    </source>
</evidence>
<comment type="caution">
    <text evidence="13">The sequence shown here is derived from an EMBL/GenBank/DDBJ whole genome shotgun (WGS) entry which is preliminary data.</text>
</comment>
<evidence type="ECO:0000256" key="2">
    <source>
        <dbReference type="ARBA" id="ARBA00010581"/>
    </source>
</evidence>
<dbReference type="InterPro" id="IPR000298">
    <property type="entry name" value="Cyt_c_oxidase-like_su3"/>
</dbReference>
<dbReference type="InterPro" id="IPR033945">
    <property type="entry name" value="Cyt_c_oxase_su3_dom"/>
</dbReference>
<dbReference type="InterPro" id="IPR024791">
    <property type="entry name" value="Cyt_c/ubiquinol_Oxase_su3"/>
</dbReference>
<evidence type="ECO:0000256" key="9">
    <source>
        <dbReference type="ARBA" id="ARBA00031625"/>
    </source>
</evidence>
<dbReference type="InterPro" id="IPR035973">
    <property type="entry name" value="Cyt_c_oxidase_su3-like_sf"/>
</dbReference>
<evidence type="ECO:0000256" key="1">
    <source>
        <dbReference type="ARBA" id="ARBA00004141"/>
    </source>
</evidence>
<comment type="subcellular location">
    <subcellularLocation>
        <location evidence="10">Cell membrane</location>
        <topology evidence="10">Multi-pass membrane protein</topology>
    </subcellularLocation>
    <subcellularLocation>
        <location evidence="1">Membrane</location>
        <topology evidence="1">Multi-pass membrane protein</topology>
    </subcellularLocation>
</comment>
<evidence type="ECO:0000313" key="13">
    <source>
        <dbReference type="EMBL" id="MEZ2740260.1"/>
    </source>
</evidence>
<evidence type="ECO:0000256" key="3">
    <source>
        <dbReference type="ARBA" id="ARBA00012949"/>
    </source>
</evidence>
<feature type="transmembrane region" description="Helical" evidence="11">
    <location>
        <begin position="46"/>
        <end position="64"/>
    </location>
</feature>
<organism evidence="13 14">
    <name type="scientific">Comamonas jiangduensis</name>
    <dbReference type="NCBI Taxonomy" id="1194168"/>
    <lineage>
        <taxon>Bacteria</taxon>
        <taxon>Pseudomonadati</taxon>
        <taxon>Pseudomonadota</taxon>
        <taxon>Betaproteobacteria</taxon>
        <taxon>Burkholderiales</taxon>
        <taxon>Comamonadaceae</taxon>
        <taxon>Comamonas</taxon>
    </lineage>
</organism>
<keyword evidence="6 11" id="KW-1133">Transmembrane helix</keyword>
<feature type="transmembrane region" description="Helical" evidence="11">
    <location>
        <begin position="229"/>
        <end position="252"/>
    </location>
</feature>
<feature type="transmembrane region" description="Helical" evidence="11">
    <location>
        <begin position="157"/>
        <end position="177"/>
    </location>
</feature>
<dbReference type="Pfam" id="PF00510">
    <property type="entry name" value="COX3"/>
    <property type="match status" value="2"/>
</dbReference>